<gene>
    <name evidence="17" type="primary">pepN</name>
    <name evidence="17" type="ORF">EJ997_06340</name>
</gene>
<keyword evidence="7" id="KW-0645">Protease</keyword>
<keyword evidence="9 17" id="KW-0378">Hydrolase</keyword>
<dbReference type="GO" id="GO:0016285">
    <property type="term" value="F:alanyl aminopeptidase activity"/>
    <property type="evidence" value="ECO:0007669"/>
    <property type="project" value="UniProtKB-EC"/>
</dbReference>
<evidence type="ECO:0000259" key="14">
    <source>
        <dbReference type="Pfam" id="PF01433"/>
    </source>
</evidence>
<dbReference type="InterPro" id="IPR050344">
    <property type="entry name" value="Peptidase_M1_aminopeptidases"/>
</dbReference>
<dbReference type="PANTHER" id="PTHR11533:SF174">
    <property type="entry name" value="PUROMYCIN-SENSITIVE AMINOPEPTIDASE-RELATED"/>
    <property type="match status" value="1"/>
</dbReference>
<dbReference type="EMBL" id="CP034593">
    <property type="protein sequence ID" value="AZQ77013.1"/>
    <property type="molecule type" value="Genomic_DNA"/>
</dbReference>
<dbReference type="Gene3D" id="1.10.390.10">
    <property type="entry name" value="Neutral Protease Domain 2"/>
    <property type="match status" value="1"/>
</dbReference>
<dbReference type="KEGG" id="flh:EJ997_06340"/>
<evidence type="ECO:0000256" key="2">
    <source>
        <dbReference type="ARBA" id="ARBA00001947"/>
    </source>
</evidence>
<dbReference type="GO" id="GO:0005737">
    <property type="term" value="C:cytoplasm"/>
    <property type="evidence" value="ECO:0007669"/>
    <property type="project" value="TreeGrafter"/>
</dbReference>
<comment type="catalytic activity">
    <reaction evidence="1">
        <text>Release of an N-terminal amino acid, Xaa-|-Yaa- from a peptide, amide or arylamide. Xaa is preferably Ala, but may be most amino acids including Pro (slow action). When a terminal hydrophobic residue is followed by a prolyl residue, the two may be released as an intact Xaa-Pro dipeptide.</text>
        <dbReference type="EC" id="3.4.11.2"/>
    </reaction>
</comment>
<dbReference type="AlphaFoldDB" id="A0A3Q9G6Q6"/>
<keyword evidence="10" id="KW-0862">Zinc</keyword>
<dbReference type="InterPro" id="IPR042097">
    <property type="entry name" value="Aminopeptidase_N-like_N_sf"/>
</dbReference>
<dbReference type="SUPFAM" id="SSF55486">
    <property type="entry name" value="Metalloproteases ('zincins'), catalytic domain"/>
    <property type="match status" value="1"/>
</dbReference>
<evidence type="ECO:0000256" key="13">
    <source>
        <dbReference type="ARBA" id="ARBA00031533"/>
    </source>
</evidence>
<dbReference type="NCBIfam" id="TIGR02412">
    <property type="entry name" value="pepN_strep_liv"/>
    <property type="match status" value="1"/>
</dbReference>
<dbReference type="Pfam" id="PF01433">
    <property type="entry name" value="Peptidase_M1"/>
    <property type="match status" value="1"/>
</dbReference>
<evidence type="ECO:0000313" key="18">
    <source>
        <dbReference type="Proteomes" id="UP000280344"/>
    </source>
</evidence>
<feature type="domain" description="ERAP1-like C-terminal" evidence="15">
    <location>
        <begin position="522"/>
        <end position="831"/>
    </location>
</feature>
<dbReference type="RefSeq" id="WP_126703818.1">
    <property type="nucleotide sequence ID" value="NZ_CP034593.1"/>
</dbReference>
<organism evidence="17 18">
    <name type="scientific">Flaviflexus ciconiae</name>
    <dbReference type="NCBI Taxonomy" id="2496867"/>
    <lineage>
        <taxon>Bacteria</taxon>
        <taxon>Bacillati</taxon>
        <taxon>Actinomycetota</taxon>
        <taxon>Actinomycetes</taxon>
        <taxon>Actinomycetales</taxon>
        <taxon>Actinomycetaceae</taxon>
        <taxon>Flaviflexus</taxon>
    </lineage>
</organism>
<dbReference type="GO" id="GO:0016020">
    <property type="term" value="C:membrane"/>
    <property type="evidence" value="ECO:0007669"/>
    <property type="project" value="TreeGrafter"/>
</dbReference>
<evidence type="ECO:0000256" key="11">
    <source>
        <dbReference type="ARBA" id="ARBA00023049"/>
    </source>
</evidence>
<accession>A0A3Q9G6Q6</accession>
<dbReference type="FunFam" id="2.60.40.1730:FF:000010">
    <property type="entry name" value="Putative aminopeptidase N"/>
    <property type="match status" value="1"/>
</dbReference>
<feature type="domain" description="Peptidase M1 membrane alanine aminopeptidase" evidence="14">
    <location>
        <begin position="228"/>
        <end position="438"/>
    </location>
</feature>
<name>A0A3Q9G6Q6_9ACTO</name>
<evidence type="ECO:0000256" key="4">
    <source>
        <dbReference type="ARBA" id="ARBA00012564"/>
    </source>
</evidence>
<dbReference type="InterPro" id="IPR014782">
    <property type="entry name" value="Peptidase_M1_dom"/>
</dbReference>
<evidence type="ECO:0000259" key="15">
    <source>
        <dbReference type="Pfam" id="PF11838"/>
    </source>
</evidence>
<dbReference type="PANTHER" id="PTHR11533">
    <property type="entry name" value="PROTEASE M1 ZINC METALLOPROTEASE"/>
    <property type="match status" value="1"/>
</dbReference>
<evidence type="ECO:0000256" key="1">
    <source>
        <dbReference type="ARBA" id="ARBA00000098"/>
    </source>
</evidence>
<evidence type="ECO:0000256" key="8">
    <source>
        <dbReference type="ARBA" id="ARBA00022723"/>
    </source>
</evidence>
<keyword evidence="11" id="KW-0482">Metalloprotease</keyword>
<evidence type="ECO:0000256" key="3">
    <source>
        <dbReference type="ARBA" id="ARBA00010136"/>
    </source>
</evidence>
<dbReference type="Pfam" id="PF11838">
    <property type="entry name" value="ERAP1_C"/>
    <property type="match status" value="1"/>
</dbReference>
<dbReference type="InterPro" id="IPR027268">
    <property type="entry name" value="Peptidase_M4/M1_CTD_sf"/>
</dbReference>
<comment type="cofactor">
    <cofactor evidence="2">
        <name>Zn(2+)</name>
        <dbReference type="ChEBI" id="CHEBI:29105"/>
    </cofactor>
</comment>
<dbReference type="Pfam" id="PF17900">
    <property type="entry name" value="Peptidase_M1_N"/>
    <property type="match status" value="1"/>
</dbReference>
<dbReference type="InterPro" id="IPR012778">
    <property type="entry name" value="Pept_M1_aminopeptidase"/>
</dbReference>
<sequence>MPGENLTRSEAAARAGAVSADSYRVQLDLRGDTTFSSITTLKFSASADQTFVDLIGSVNSILLNGEPVDLSAHADSRIHLTGLKAENELVVDATCSFMNTGEGMHKFVDPVDGETYLYTQFEVADARRVFAVFEQPDLKAEYTFEVTAPSHWKVFSNSPTPEPTPVDDTSSLWEFTPTEKISSYLTAIVAGPYEGSESSLTSSDGRTIPLGVYCRASLAEHLDADEVINITKAGFGFFENEYGHPYPFRKYDQIFVPEFNAGAMENAGAVTITESYVFRSRATGAMIERRAITILHELAHMWFGDLVTMRWWNDLWLNESFAEFMSHLAADEATRWDQAWQTFLSSEKSWAMEADQLASTHPVVSSVTDLEEVWANFDGITYGKGASVLKQLVAYVGRTEFMTGLSEYFSKHSWGNTELSDLLVELEKASDRDLSEWSTLWLEESGVTLARPVITAQGDTMTELVIRQELGNAPRLRPHRMGVGLYDVVDNRLVLRKRVELDVAGEETVVTELAGEKIADIVLLNDGDLAYTKIRLDERSLETAIKHIDTFDDQLARTLLLSAAWDMCRDAELSATSFTELGLRAIETENHPTALRVLLMSVSLAATIYSSPDNRENLIVKVADELFAIADRAEPGSEIQFQVALEAARRAKSDGQLDRLENWLEGKDLPNGFELDTDGRWTVLQGLSAGGRIDEARIEAELAKDSTATGMESAWRARASIPTPEAKEAAFSALIEGGLPNMQQRSALFGFQAGDASVLAPFFPRYLDALSGVWEKQTYEMAQQLATRMFTPSIIGMGTDVEAGLNAWLEEHPDAAPALRRIIIEHGDATRRALAAQTVDSAHNS</sequence>
<evidence type="ECO:0000256" key="12">
    <source>
        <dbReference type="ARBA" id="ARBA00029811"/>
    </source>
</evidence>
<dbReference type="OrthoDB" id="100605at2"/>
<dbReference type="CDD" id="cd09602">
    <property type="entry name" value="M1_APN"/>
    <property type="match status" value="1"/>
</dbReference>
<evidence type="ECO:0000256" key="7">
    <source>
        <dbReference type="ARBA" id="ARBA00022670"/>
    </source>
</evidence>
<evidence type="ECO:0000259" key="16">
    <source>
        <dbReference type="Pfam" id="PF17900"/>
    </source>
</evidence>
<dbReference type="EC" id="3.4.11.2" evidence="4"/>
<dbReference type="GO" id="GO:0008270">
    <property type="term" value="F:zinc ion binding"/>
    <property type="evidence" value="ECO:0007669"/>
    <property type="project" value="InterPro"/>
</dbReference>
<evidence type="ECO:0000256" key="6">
    <source>
        <dbReference type="ARBA" id="ARBA00022438"/>
    </source>
</evidence>
<dbReference type="InterPro" id="IPR024571">
    <property type="entry name" value="ERAP1-like_C_dom"/>
</dbReference>
<evidence type="ECO:0000256" key="10">
    <source>
        <dbReference type="ARBA" id="ARBA00022833"/>
    </source>
</evidence>
<feature type="domain" description="Aminopeptidase N-like N-terminal" evidence="16">
    <location>
        <begin position="107"/>
        <end position="185"/>
    </location>
</feature>
<dbReference type="Gene3D" id="2.60.40.1730">
    <property type="entry name" value="tricorn interacting facor f3 domain"/>
    <property type="match status" value="1"/>
</dbReference>
<dbReference type="SUPFAM" id="SSF63737">
    <property type="entry name" value="Leukotriene A4 hydrolase N-terminal domain"/>
    <property type="match status" value="1"/>
</dbReference>
<evidence type="ECO:0000256" key="5">
    <source>
        <dbReference type="ARBA" id="ARBA00015611"/>
    </source>
</evidence>
<dbReference type="GO" id="GO:0070006">
    <property type="term" value="F:metalloaminopeptidase activity"/>
    <property type="evidence" value="ECO:0007669"/>
    <property type="project" value="TreeGrafter"/>
</dbReference>
<protein>
    <recommendedName>
        <fullName evidence="5">Aminopeptidase N</fullName>
        <ecNumber evidence="4">3.4.11.2</ecNumber>
    </recommendedName>
    <alternativeName>
        <fullName evidence="12">Alanine aminopeptidase</fullName>
    </alternativeName>
    <alternativeName>
        <fullName evidence="13">Lysyl aminopeptidase</fullName>
    </alternativeName>
</protein>
<dbReference type="Proteomes" id="UP000280344">
    <property type="component" value="Chromosome"/>
</dbReference>
<dbReference type="FunFam" id="1.10.390.10:FF:000004">
    <property type="entry name" value="Aminopeptidase N"/>
    <property type="match status" value="1"/>
</dbReference>
<evidence type="ECO:0000256" key="9">
    <source>
        <dbReference type="ARBA" id="ARBA00022801"/>
    </source>
</evidence>
<dbReference type="GO" id="GO:0042277">
    <property type="term" value="F:peptide binding"/>
    <property type="evidence" value="ECO:0007669"/>
    <property type="project" value="TreeGrafter"/>
</dbReference>
<dbReference type="GO" id="GO:0043171">
    <property type="term" value="P:peptide catabolic process"/>
    <property type="evidence" value="ECO:0007669"/>
    <property type="project" value="TreeGrafter"/>
</dbReference>
<dbReference type="GO" id="GO:0005615">
    <property type="term" value="C:extracellular space"/>
    <property type="evidence" value="ECO:0007669"/>
    <property type="project" value="TreeGrafter"/>
</dbReference>
<dbReference type="GO" id="GO:0006508">
    <property type="term" value="P:proteolysis"/>
    <property type="evidence" value="ECO:0007669"/>
    <property type="project" value="UniProtKB-KW"/>
</dbReference>
<comment type="similarity">
    <text evidence="3">Belongs to the peptidase M1 family.</text>
</comment>
<proteinExistence type="inferred from homology"/>
<dbReference type="InterPro" id="IPR045357">
    <property type="entry name" value="Aminopeptidase_N-like_N"/>
</dbReference>
<evidence type="ECO:0000313" key="17">
    <source>
        <dbReference type="EMBL" id="AZQ77013.1"/>
    </source>
</evidence>
<dbReference type="PRINTS" id="PR00756">
    <property type="entry name" value="ALADIPTASE"/>
</dbReference>
<keyword evidence="18" id="KW-1185">Reference proteome</keyword>
<reference evidence="17 18" key="1">
    <citation type="submission" date="2018-12" db="EMBL/GenBank/DDBJ databases">
        <title>Complete genome sequence of Flaviflexus sp. H23T48.</title>
        <authorList>
            <person name="Bae J.-W."/>
            <person name="Lee J.-Y."/>
        </authorList>
    </citation>
    <scope>NUCLEOTIDE SEQUENCE [LARGE SCALE GENOMIC DNA]</scope>
    <source>
        <strain evidence="17 18">H23T48</strain>
    </source>
</reference>
<keyword evidence="8" id="KW-0479">Metal-binding</keyword>
<dbReference type="InterPro" id="IPR001930">
    <property type="entry name" value="Peptidase_M1"/>
</dbReference>
<keyword evidence="6 17" id="KW-0031">Aminopeptidase</keyword>